<dbReference type="AlphaFoldDB" id="A0A2V4DS25"/>
<name>A0A2V4DS25_9GAMM</name>
<evidence type="ECO:0000313" key="1">
    <source>
        <dbReference type="EMBL" id="PXY91176.1"/>
    </source>
</evidence>
<organism evidence="1 2">
    <name type="scientific">Gilliamella apis</name>
    <dbReference type="NCBI Taxonomy" id="1970738"/>
    <lineage>
        <taxon>Bacteria</taxon>
        <taxon>Pseudomonadati</taxon>
        <taxon>Pseudomonadota</taxon>
        <taxon>Gammaproteobacteria</taxon>
        <taxon>Orbales</taxon>
        <taxon>Orbaceae</taxon>
        <taxon>Gilliamella</taxon>
    </lineage>
</organism>
<comment type="caution">
    <text evidence="1">The sequence shown here is derived from an EMBL/GenBank/DDBJ whole genome shotgun (WGS) entry which is preliminary data.</text>
</comment>
<sequence>MNRDIGNMYEKQRFTTLDIEQFLNTNEYQVIDDFSYAEIEGIAKVCGYQIVFFYLSDNIAVLSIDDVVGNPFLVDKANQILSYLDFEFKIGHPFELTEQFNHNYIFKYSIYEDEMNYYYDFQGMLLVLGINWQGDLVSFELVKDESIINNRLEIFAT</sequence>
<proteinExistence type="predicted"/>
<gene>
    <name evidence="1" type="ORF">DKK78_02225</name>
</gene>
<reference evidence="1 2" key="1">
    <citation type="submission" date="2018-05" db="EMBL/GenBank/DDBJ databases">
        <title>Reference genomes for bee gut microbiota database.</title>
        <authorList>
            <person name="Ellegaard K.M."/>
        </authorList>
    </citation>
    <scope>NUCLEOTIDE SEQUENCE [LARGE SCALE GENOMIC DNA]</scope>
    <source>
        <strain evidence="1 2">ESL0172</strain>
    </source>
</reference>
<dbReference type="EMBL" id="QGLO01000004">
    <property type="protein sequence ID" value="PXY91176.1"/>
    <property type="molecule type" value="Genomic_DNA"/>
</dbReference>
<evidence type="ECO:0000313" key="2">
    <source>
        <dbReference type="Proteomes" id="UP000247673"/>
    </source>
</evidence>
<keyword evidence="2" id="KW-1185">Reference proteome</keyword>
<protein>
    <submittedName>
        <fullName evidence="1">Uncharacterized protein</fullName>
    </submittedName>
</protein>
<dbReference type="RefSeq" id="WP_110447175.1">
    <property type="nucleotide sequence ID" value="NZ_CP132381.1"/>
</dbReference>
<dbReference type="OrthoDB" id="7065219at2"/>
<accession>A0A2V4DS25</accession>
<dbReference type="Proteomes" id="UP000247673">
    <property type="component" value="Unassembled WGS sequence"/>
</dbReference>